<dbReference type="GO" id="GO:0005524">
    <property type="term" value="F:ATP binding"/>
    <property type="evidence" value="ECO:0007669"/>
    <property type="project" value="UniProtKB-KW"/>
</dbReference>
<dbReference type="SMART" id="SM00387">
    <property type="entry name" value="HATPase_c"/>
    <property type="match status" value="1"/>
</dbReference>
<dbReference type="InterPro" id="IPR035965">
    <property type="entry name" value="PAS-like_dom_sf"/>
</dbReference>
<dbReference type="Gene3D" id="3.30.565.10">
    <property type="entry name" value="Histidine kinase-like ATPase, C-terminal domain"/>
    <property type="match status" value="1"/>
</dbReference>
<gene>
    <name evidence="17" type="ORF">SAMN05216233_105214</name>
</gene>
<sequence>MKAMDEDAVKVLIIDDEEDIREGCRRSLSRGECEVLTAADGAEGLSVLEAESPRVVFLDLKMPGMDGMEVLAMIRETAPACLVIIMTGFATVESAIMAMKNGAYDFIAKPFEPEQIRLVAGRALAHIRVVRRAEELKRERERTLADLGTEQSRVAAILESLPNGVVVTNAFGMVVLMNSVFQRLFAGGVPLTGQDHISRYIDNADFCLWINSISTGVFMTDGKIPSCELQVPGNGFFLARGQHVLSAEGECLGAVVTLTDITDLKTFDQMKSEFVSKVSHELRSPLTAICEQLSMVDEEAGDAMGEENRGMVRRARDKTGALISLIGDLLDLQRIEGGAEFSQPREVEPAGLLSAMVDFLRARAQAQGVSLELALPPESLPILYADPTALESIYGNLITNAIKYTGSGGHVTVTVSVPDAGGLRVAVTDDGFGIEKKHLEKIFDKFYRIKDDKRRFIVGTGLGLSIVRQLVDGLAGAIEVTSQPGVGSTFTVTLPAKNQVAAEDA</sequence>
<dbReference type="Gene3D" id="3.30.450.20">
    <property type="entry name" value="PAS domain"/>
    <property type="match status" value="1"/>
</dbReference>
<keyword evidence="13" id="KW-0804">Transcription</keyword>
<dbReference type="SUPFAM" id="SSF47384">
    <property type="entry name" value="Homodimeric domain of signal transducing histidine kinase"/>
    <property type="match status" value="1"/>
</dbReference>
<evidence type="ECO:0000256" key="10">
    <source>
        <dbReference type="ARBA" id="ARBA00023012"/>
    </source>
</evidence>
<dbReference type="STRING" id="419481.SAMN05216233_105214"/>
<dbReference type="PANTHER" id="PTHR43547">
    <property type="entry name" value="TWO-COMPONENT HISTIDINE KINASE"/>
    <property type="match status" value="1"/>
</dbReference>
<dbReference type="InterPro" id="IPR036890">
    <property type="entry name" value="HATPase_C_sf"/>
</dbReference>
<evidence type="ECO:0000256" key="9">
    <source>
        <dbReference type="ARBA" id="ARBA00022840"/>
    </source>
</evidence>
<dbReference type="CDD" id="cd00082">
    <property type="entry name" value="HisKA"/>
    <property type="match status" value="1"/>
</dbReference>
<comment type="catalytic activity">
    <reaction evidence="1">
        <text>ATP + protein L-histidine = ADP + protein N-phospho-L-histidine.</text>
        <dbReference type="EC" id="2.7.13.3"/>
    </reaction>
</comment>
<dbReference type="PROSITE" id="PS50110">
    <property type="entry name" value="RESPONSE_REGULATORY"/>
    <property type="match status" value="1"/>
</dbReference>
<dbReference type="InterPro" id="IPR004358">
    <property type="entry name" value="Sig_transdc_His_kin-like_C"/>
</dbReference>
<comment type="subcellular location">
    <subcellularLocation>
        <location evidence="2">Cell membrane</location>
    </subcellularLocation>
</comment>
<dbReference type="SUPFAM" id="SSF55785">
    <property type="entry name" value="PYP-like sensor domain (PAS domain)"/>
    <property type="match status" value="1"/>
</dbReference>
<dbReference type="AlphaFoldDB" id="A0A1G5E7F2"/>
<evidence type="ECO:0000256" key="8">
    <source>
        <dbReference type="ARBA" id="ARBA00022777"/>
    </source>
</evidence>
<keyword evidence="7" id="KW-0547">Nucleotide-binding</keyword>
<feature type="modified residue" description="4-aspartylphosphate" evidence="14">
    <location>
        <position position="59"/>
    </location>
</feature>
<dbReference type="PROSITE" id="PS50109">
    <property type="entry name" value="HIS_KIN"/>
    <property type="match status" value="1"/>
</dbReference>
<evidence type="ECO:0000256" key="4">
    <source>
        <dbReference type="ARBA" id="ARBA00022475"/>
    </source>
</evidence>
<keyword evidence="5 14" id="KW-0597">Phosphoprotein</keyword>
<evidence type="ECO:0000256" key="14">
    <source>
        <dbReference type="PROSITE-ProRule" id="PRU00169"/>
    </source>
</evidence>
<keyword evidence="10" id="KW-0902">Two-component regulatory system</keyword>
<keyword evidence="9" id="KW-0067">ATP-binding</keyword>
<dbReference type="Pfam" id="PF00512">
    <property type="entry name" value="HisKA"/>
    <property type="match status" value="1"/>
</dbReference>
<evidence type="ECO:0000256" key="1">
    <source>
        <dbReference type="ARBA" id="ARBA00000085"/>
    </source>
</evidence>
<evidence type="ECO:0000256" key="12">
    <source>
        <dbReference type="ARBA" id="ARBA00023136"/>
    </source>
</evidence>
<dbReference type="PANTHER" id="PTHR43547:SF2">
    <property type="entry name" value="HYBRID SIGNAL TRANSDUCTION HISTIDINE KINASE C"/>
    <property type="match status" value="1"/>
</dbReference>
<dbReference type="FunFam" id="3.40.50.2300:FF:000018">
    <property type="entry name" value="DNA-binding transcriptional regulator NtrC"/>
    <property type="match status" value="1"/>
</dbReference>
<dbReference type="Pfam" id="PF00072">
    <property type="entry name" value="Response_reg"/>
    <property type="match status" value="1"/>
</dbReference>
<keyword evidence="4" id="KW-1003">Cell membrane</keyword>
<dbReference type="InterPro" id="IPR036097">
    <property type="entry name" value="HisK_dim/P_sf"/>
</dbReference>
<accession>A0A1G5E7F2</accession>
<dbReference type="EC" id="2.7.13.3" evidence="3"/>
<evidence type="ECO:0000256" key="6">
    <source>
        <dbReference type="ARBA" id="ARBA00022679"/>
    </source>
</evidence>
<dbReference type="InterPro" id="IPR005467">
    <property type="entry name" value="His_kinase_dom"/>
</dbReference>
<dbReference type="Gene3D" id="1.10.287.130">
    <property type="match status" value="1"/>
</dbReference>
<keyword evidence="8 17" id="KW-0418">Kinase</keyword>
<dbReference type="EMBL" id="FMUX01000005">
    <property type="protein sequence ID" value="SCY22845.1"/>
    <property type="molecule type" value="Genomic_DNA"/>
</dbReference>
<keyword evidence="6" id="KW-0808">Transferase</keyword>
<dbReference type="SUPFAM" id="SSF52172">
    <property type="entry name" value="CheY-like"/>
    <property type="match status" value="1"/>
</dbReference>
<dbReference type="SUPFAM" id="SSF55874">
    <property type="entry name" value="ATPase domain of HSP90 chaperone/DNA topoisomerase II/histidine kinase"/>
    <property type="match status" value="1"/>
</dbReference>
<dbReference type="SMART" id="SM00448">
    <property type="entry name" value="REC"/>
    <property type="match status" value="1"/>
</dbReference>
<evidence type="ECO:0000256" key="13">
    <source>
        <dbReference type="ARBA" id="ARBA00023163"/>
    </source>
</evidence>
<keyword evidence="11" id="KW-0805">Transcription regulation</keyword>
<dbReference type="SMART" id="SM00388">
    <property type="entry name" value="HisKA"/>
    <property type="match status" value="1"/>
</dbReference>
<dbReference type="FunFam" id="3.30.565.10:FF:000023">
    <property type="entry name" value="PAS domain-containing sensor histidine kinase"/>
    <property type="match status" value="1"/>
</dbReference>
<name>A0A1G5E7F2_9BACT</name>
<evidence type="ECO:0000256" key="5">
    <source>
        <dbReference type="ARBA" id="ARBA00022553"/>
    </source>
</evidence>
<dbReference type="CDD" id="cd00075">
    <property type="entry name" value="HATPase"/>
    <property type="match status" value="1"/>
</dbReference>
<reference evidence="17 18" key="1">
    <citation type="submission" date="2016-10" db="EMBL/GenBank/DDBJ databases">
        <authorList>
            <person name="de Groot N.N."/>
        </authorList>
    </citation>
    <scope>NUCLEOTIDE SEQUENCE [LARGE SCALE GENOMIC DNA]</scope>
    <source>
        <strain evidence="17 18">AA1</strain>
    </source>
</reference>
<dbReference type="Proteomes" id="UP000198870">
    <property type="component" value="Unassembled WGS sequence"/>
</dbReference>
<dbReference type="InterPro" id="IPR001789">
    <property type="entry name" value="Sig_transdc_resp-reg_receiver"/>
</dbReference>
<keyword evidence="18" id="KW-1185">Reference proteome</keyword>
<evidence type="ECO:0000259" key="16">
    <source>
        <dbReference type="PROSITE" id="PS50110"/>
    </source>
</evidence>
<feature type="domain" description="Response regulatory" evidence="16">
    <location>
        <begin position="10"/>
        <end position="124"/>
    </location>
</feature>
<dbReference type="GO" id="GO:0000155">
    <property type="term" value="F:phosphorelay sensor kinase activity"/>
    <property type="evidence" value="ECO:0007669"/>
    <property type="project" value="InterPro"/>
</dbReference>
<evidence type="ECO:0000313" key="18">
    <source>
        <dbReference type="Proteomes" id="UP000198870"/>
    </source>
</evidence>
<dbReference type="Pfam" id="PF02518">
    <property type="entry name" value="HATPase_c"/>
    <property type="match status" value="1"/>
</dbReference>
<dbReference type="InterPro" id="IPR003594">
    <property type="entry name" value="HATPase_dom"/>
</dbReference>
<evidence type="ECO:0000313" key="17">
    <source>
        <dbReference type="EMBL" id="SCY22845.1"/>
    </source>
</evidence>
<keyword evidence="12" id="KW-0472">Membrane</keyword>
<dbReference type="Gene3D" id="3.40.50.2300">
    <property type="match status" value="1"/>
</dbReference>
<organism evidence="17 18">
    <name type="scientific">Desulfoluna spongiiphila</name>
    <dbReference type="NCBI Taxonomy" id="419481"/>
    <lineage>
        <taxon>Bacteria</taxon>
        <taxon>Pseudomonadati</taxon>
        <taxon>Thermodesulfobacteriota</taxon>
        <taxon>Desulfobacteria</taxon>
        <taxon>Desulfobacterales</taxon>
        <taxon>Desulfolunaceae</taxon>
        <taxon>Desulfoluna</taxon>
    </lineage>
</organism>
<dbReference type="InterPro" id="IPR011006">
    <property type="entry name" value="CheY-like_superfamily"/>
</dbReference>
<dbReference type="InterPro" id="IPR003661">
    <property type="entry name" value="HisK_dim/P_dom"/>
</dbReference>
<dbReference type="GO" id="GO:0005886">
    <property type="term" value="C:plasma membrane"/>
    <property type="evidence" value="ECO:0007669"/>
    <property type="project" value="UniProtKB-SubCell"/>
</dbReference>
<evidence type="ECO:0000256" key="7">
    <source>
        <dbReference type="ARBA" id="ARBA00022741"/>
    </source>
</evidence>
<protein>
    <recommendedName>
        <fullName evidence="3">histidine kinase</fullName>
        <ecNumber evidence="3">2.7.13.3</ecNumber>
    </recommendedName>
</protein>
<feature type="domain" description="Histidine kinase" evidence="15">
    <location>
        <begin position="277"/>
        <end position="498"/>
    </location>
</feature>
<dbReference type="RefSeq" id="WP_254782030.1">
    <property type="nucleotide sequence ID" value="NZ_FMUX01000005.1"/>
</dbReference>
<evidence type="ECO:0000256" key="2">
    <source>
        <dbReference type="ARBA" id="ARBA00004236"/>
    </source>
</evidence>
<evidence type="ECO:0000256" key="3">
    <source>
        <dbReference type="ARBA" id="ARBA00012438"/>
    </source>
</evidence>
<dbReference type="PRINTS" id="PR00344">
    <property type="entry name" value="BCTRLSENSOR"/>
</dbReference>
<evidence type="ECO:0000259" key="15">
    <source>
        <dbReference type="PROSITE" id="PS50109"/>
    </source>
</evidence>
<proteinExistence type="predicted"/>
<evidence type="ECO:0000256" key="11">
    <source>
        <dbReference type="ARBA" id="ARBA00023015"/>
    </source>
</evidence>